<dbReference type="AlphaFoldDB" id="A0A1B2EXZ9"/>
<dbReference type="Pfam" id="PF09851">
    <property type="entry name" value="SHOCT"/>
    <property type="match status" value="1"/>
</dbReference>
<evidence type="ECO:0000313" key="2">
    <source>
        <dbReference type="EMBL" id="ANY84802.1"/>
    </source>
</evidence>
<dbReference type="KEGG" id="moc:BB934_40880"/>
<feature type="domain" description="SHOCT" evidence="1">
    <location>
        <begin position="244"/>
        <end position="270"/>
    </location>
</feature>
<dbReference type="EMBL" id="CP016619">
    <property type="protein sequence ID" value="ANY84821.1"/>
    <property type="molecule type" value="Genomic_DNA"/>
</dbReference>
<dbReference type="OrthoDB" id="1778949at2"/>
<keyword evidence="2" id="KW-0614">Plasmid</keyword>
<dbReference type="EMBL" id="CP016619">
    <property type="protein sequence ID" value="ANY84802.1"/>
    <property type="molecule type" value="Genomic_DNA"/>
</dbReference>
<dbReference type="RefSeq" id="WP_099515654.1">
    <property type="nucleotide sequence ID" value="NZ_CP016619.1"/>
</dbReference>
<evidence type="ECO:0000259" key="1">
    <source>
        <dbReference type="Pfam" id="PF09851"/>
    </source>
</evidence>
<gene>
    <name evidence="2" type="ORF">BB934_39720</name>
    <name evidence="3" type="ORF">BB934_40880</name>
</gene>
<dbReference type="KEGG" id="moc:BB934_39720"/>
<name>A0A1B2EXZ9_9HYPH</name>
<evidence type="ECO:0000313" key="3">
    <source>
        <dbReference type="EMBL" id="ANY84821.1"/>
    </source>
</evidence>
<reference evidence="2" key="1">
    <citation type="submission" date="2016-07" db="EMBL/GenBank/DDBJ databases">
        <title>Microvirga ossetica sp. nov. a new species of rhizobia isolated from root nodules of the legume species Vicia alpestris Steven originated from North Ossetia region in the Caucasus.</title>
        <authorList>
            <person name="Safronova V.I."/>
            <person name="Kuznetsova I.G."/>
            <person name="Sazanova A.L."/>
            <person name="Belimov A."/>
            <person name="Andronov E."/>
            <person name="Osledkin Y.S."/>
            <person name="Onishchuk O.P."/>
            <person name="Kurchak O.N."/>
            <person name="Shaposhnikov A.I."/>
            <person name="Willems A."/>
            <person name="Tikhonovich I.A."/>
        </authorList>
    </citation>
    <scope>NUCLEOTIDE SEQUENCE [LARGE SCALE GENOMIC DNA]</scope>
    <source>
        <strain evidence="2">V5/3M</strain>
        <plasmid evidence="2">unnamed2</plasmid>
    </source>
</reference>
<sequence length="273" mass="29140">MHELTPEGQQIVTDAAQRHRVSVDAVLTLLRALVVGHGTMAQFNHPELGGMGQWTQGGMTMVGSLFDHGLKARVDALCTELAALLRQQPSIMAATSSQAHPQPSAPGVSLFVAGAASPSGMWWPPELGQPSSAGSQDDLRYAIFPAAHRLAIERSGQITLYDTRDHLIAGVSQQQGADQSLRFVSQHGLVRLHDLPVVEAGRRSSTPDTTRGGLASEPERVASMTAGAAPLKSSQFSSEDIFATLERLAELHKNGVLTDEEFAAKKAELLARI</sequence>
<geneLocation type="plasmid" evidence="2">
    <name>unnamed2</name>
</geneLocation>
<protein>
    <recommendedName>
        <fullName evidence="1">SHOCT domain-containing protein</fullName>
    </recommendedName>
</protein>
<accession>A0A1B2EXZ9</accession>
<proteinExistence type="predicted"/>
<dbReference type="InterPro" id="IPR018649">
    <property type="entry name" value="SHOCT"/>
</dbReference>
<organism evidence="2">
    <name type="scientific">Microvirga ossetica</name>
    <dbReference type="NCBI Taxonomy" id="1882682"/>
    <lineage>
        <taxon>Bacteria</taxon>
        <taxon>Pseudomonadati</taxon>
        <taxon>Pseudomonadota</taxon>
        <taxon>Alphaproteobacteria</taxon>
        <taxon>Hyphomicrobiales</taxon>
        <taxon>Methylobacteriaceae</taxon>
        <taxon>Microvirga</taxon>
    </lineage>
</organism>